<sequence length="152" mass="16689">MEQLANDVALLLLVGTPFLVLAKLVHGLAAQRPSFAPRRTRGAKVELVAWLLLGTVDAHTFALWSNATLQAQDVCTRYRPELGSDVYLSGGYFFDYPVSVRCVWPGGQSVEVTAWPLNVLTALFAAAAVAVVAHAVFRRRSQQEKPIRGEQR</sequence>
<accession>A0A4R7UQ24</accession>
<keyword evidence="1" id="KW-1133">Transmembrane helix</keyword>
<feature type="transmembrane region" description="Helical" evidence="1">
    <location>
        <begin position="115"/>
        <end position="137"/>
    </location>
</feature>
<evidence type="ECO:0000313" key="3">
    <source>
        <dbReference type="Proteomes" id="UP000294927"/>
    </source>
</evidence>
<keyword evidence="1" id="KW-0472">Membrane</keyword>
<organism evidence="2 3">
    <name type="scientific">Actinophytocola oryzae</name>
    <dbReference type="NCBI Taxonomy" id="502181"/>
    <lineage>
        <taxon>Bacteria</taxon>
        <taxon>Bacillati</taxon>
        <taxon>Actinomycetota</taxon>
        <taxon>Actinomycetes</taxon>
        <taxon>Pseudonocardiales</taxon>
        <taxon>Pseudonocardiaceae</taxon>
    </lineage>
</organism>
<dbReference type="AlphaFoldDB" id="A0A4R7UQ24"/>
<dbReference type="EMBL" id="SOCP01000032">
    <property type="protein sequence ID" value="TDV36084.1"/>
    <property type="molecule type" value="Genomic_DNA"/>
</dbReference>
<gene>
    <name evidence="2" type="ORF">CLV71_13262</name>
</gene>
<dbReference type="Proteomes" id="UP000294927">
    <property type="component" value="Unassembled WGS sequence"/>
</dbReference>
<keyword evidence="3" id="KW-1185">Reference proteome</keyword>
<evidence type="ECO:0000313" key="2">
    <source>
        <dbReference type="EMBL" id="TDV36084.1"/>
    </source>
</evidence>
<evidence type="ECO:0000256" key="1">
    <source>
        <dbReference type="SAM" id="Phobius"/>
    </source>
</evidence>
<comment type="caution">
    <text evidence="2">The sequence shown here is derived from an EMBL/GenBank/DDBJ whole genome shotgun (WGS) entry which is preliminary data.</text>
</comment>
<keyword evidence="1" id="KW-0812">Transmembrane</keyword>
<dbReference type="RefSeq" id="WP_133909281.1">
    <property type="nucleotide sequence ID" value="NZ_SOCP01000032.1"/>
</dbReference>
<reference evidence="2 3" key="1">
    <citation type="submission" date="2019-03" db="EMBL/GenBank/DDBJ databases">
        <title>Genomic Encyclopedia of Archaeal and Bacterial Type Strains, Phase II (KMG-II): from individual species to whole genera.</title>
        <authorList>
            <person name="Goeker M."/>
        </authorList>
    </citation>
    <scope>NUCLEOTIDE SEQUENCE [LARGE SCALE GENOMIC DNA]</scope>
    <source>
        <strain evidence="2 3">DSM 45499</strain>
    </source>
</reference>
<proteinExistence type="predicted"/>
<protein>
    <submittedName>
        <fullName evidence="2">Uncharacterized protein</fullName>
    </submittedName>
</protein>
<name>A0A4R7UQ24_9PSEU</name>
<dbReference type="OrthoDB" id="3696048at2"/>